<name>N4XF38_COCH4</name>
<evidence type="ECO:0000313" key="2">
    <source>
        <dbReference type="Proteomes" id="UP000012338"/>
    </source>
</evidence>
<protein>
    <submittedName>
        <fullName evidence="1">Uncharacterized protein</fullName>
    </submittedName>
</protein>
<dbReference type="AlphaFoldDB" id="N4XF38"/>
<dbReference type="Proteomes" id="UP000012338">
    <property type="component" value="Unassembled WGS sequence"/>
</dbReference>
<evidence type="ECO:0000313" key="1">
    <source>
        <dbReference type="EMBL" id="ENI03777.1"/>
    </source>
</evidence>
<dbReference type="EMBL" id="KB733459">
    <property type="protein sequence ID" value="ENI03777.1"/>
    <property type="molecule type" value="Genomic_DNA"/>
</dbReference>
<reference evidence="1 2" key="1">
    <citation type="journal article" date="2012" name="PLoS Pathog.">
        <title>Diverse lifestyles and strategies of plant pathogenesis encoded in the genomes of eighteen Dothideomycetes fungi.</title>
        <authorList>
            <person name="Ohm R.A."/>
            <person name="Feau N."/>
            <person name="Henrissat B."/>
            <person name="Schoch C.L."/>
            <person name="Horwitz B.A."/>
            <person name="Barry K.W."/>
            <person name="Condon B.J."/>
            <person name="Copeland A.C."/>
            <person name="Dhillon B."/>
            <person name="Glaser F."/>
            <person name="Hesse C.N."/>
            <person name="Kosti I."/>
            <person name="LaButti K."/>
            <person name="Lindquist E.A."/>
            <person name="Lucas S."/>
            <person name="Salamov A.A."/>
            <person name="Bradshaw R.E."/>
            <person name="Ciuffetti L."/>
            <person name="Hamelin R.C."/>
            <person name="Kema G.H.J."/>
            <person name="Lawrence C."/>
            <person name="Scott J.A."/>
            <person name="Spatafora J.W."/>
            <person name="Turgeon B.G."/>
            <person name="de Wit P.J.G.M."/>
            <person name="Zhong S."/>
            <person name="Goodwin S.B."/>
            <person name="Grigoriev I.V."/>
        </authorList>
    </citation>
    <scope>NUCLEOTIDE SEQUENCE [LARGE SCALE GENOMIC DNA]</scope>
    <source>
        <strain evidence="2">C4 / ATCC 48331 / race T</strain>
    </source>
</reference>
<proteinExistence type="predicted"/>
<keyword evidence="2" id="KW-1185">Reference proteome</keyword>
<reference evidence="2" key="2">
    <citation type="journal article" date="2013" name="PLoS Genet.">
        <title>Comparative genome structure, secondary metabolite, and effector coding capacity across Cochliobolus pathogens.</title>
        <authorList>
            <person name="Condon B.J."/>
            <person name="Leng Y."/>
            <person name="Wu D."/>
            <person name="Bushley K.E."/>
            <person name="Ohm R.A."/>
            <person name="Otillar R."/>
            <person name="Martin J."/>
            <person name="Schackwitz W."/>
            <person name="Grimwood J."/>
            <person name="MohdZainudin N."/>
            <person name="Xue C."/>
            <person name="Wang R."/>
            <person name="Manning V.A."/>
            <person name="Dhillon B."/>
            <person name="Tu Z.J."/>
            <person name="Steffenson B.J."/>
            <person name="Salamov A."/>
            <person name="Sun H."/>
            <person name="Lowry S."/>
            <person name="LaButti K."/>
            <person name="Han J."/>
            <person name="Copeland A."/>
            <person name="Lindquist E."/>
            <person name="Barry K."/>
            <person name="Schmutz J."/>
            <person name="Baker S.E."/>
            <person name="Ciuffetti L.M."/>
            <person name="Grigoriev I.V."/>
            <person name="Zhong S."/>
            <person name="Turgeon B.G."/>
        </authorList>
    </citation>
    <scope>NUCLEOTIDE SEQUENCE [LARGE SCALE GENOMIC DNA]</scope>
    <source>
        <strain evidence="2">C4 / ATCC 48331 / race T</strain>
    </source>
</reference>
<sequence>MRLRHPENYVSPAQTRLSNYCIVRPLFATRCEAVQPCVPFWLPRIATATALYPPPKSSRALLPTCYLSLL</sequence>
<gene>
    <name evidence="1" type="ORF">COCC4DRAFT_62430</name>
</gene>
<accession>N4XF38</accession>
<dbReference type="HOGENOM" id="CLU_2757592_0_0_1"/>
<organism evidence="1 2">
    <name type="scientific">Cochliobolus heterostrophus (strain C4 / ATCC 48331 / race T)</name>
    <name type="common">Southern corn leaf blight fungus</name>
    <name type="synonym">Bipolaris maydis</name>
    <dbReference type="NCBI Taxonomy" id="665024"/>
    <lineage>
        <taxon>Eukaryota</taxon>
        <taxon>Fungi</taxon>
        <taxon>Dikarya</taxon>
        <taxon>Ascomycota</taxon>
        <taxon>Pezizomycotina</taxon>
        <taxon>Dothideomycetes</taxon>
        <taxon>Pleosporomycetidae</taxon>
        <taxon>Pleosporales</taxon>
        <taxon>Pleosporineae</taxon>
        <taxon>Pleosporaceae</taxon>
        <taxon>Bipolaris</taxon>
    </lineage>
</organism>